<evidence type="ECO:0000313" key="3">
    <source>
        <dbReference type="Proteomes" id="UP000756346"/>
    </source>
</evidence>
<feature type="compositionally biased region" description="Basic and acidic residues" evidence="1">
    <location>
        <begin position="329"/>
        <end position="340"/>
    </location>
</feature>
<comment type="caution">
    <text evidence="2">The sequence shown here is derived from an EMBL/GenBank/DDBJ whole genome shotgun (WGS) entry which is preliminary data.</text>
</comment>
<dbReference type="Proteomes" id="UP000756346">
    <property type="component" value="Unassembled WGS sequence"/>
</dbReference>
<feature type="region of interest" description="Disordered" evidence="1">
    <location>
        <begin position="243"/>
        <end position="340"/>
    </location>
</feature>
<dbReference type="EMBL" id="JAGTJQ010000007">
    <property type="protein sequence ID" value="KAH7027543.1"/>
    <property type="molecule type" value="Genomic_DNA"/>
</dbReference>
<dbReference type="GeneID" id="70188568"/>
<protein>
    <submittedName>
        <fullName evidence="2">Uncharacterized protein</fullName>
    </submittedName>
</protein>
<feature type="region of interest" description="Disordered" evidence="1">
    <location>
        <begin position="157"/>
        <end position="214"/>
    </location>
</feature>
<dbReference type="OrthoDB" id="3538943at2759"/>
<keyword evidence="3" id="KW-1185">Reference proteome</keyword>
<evidence type="ECO:0000313" key="2">
    <source>
        <dbReference type="EMBL" id="KAH7027543.1"/>
    </source>
</evidence>
<gene>
    <name evidence="2" type="ORF">B0I36DRAFT_364734</name>
</gene>
<evidence type="ECO:0000256" key="1">
    <source>
        <dbReference type="SAM" id="MobiDB-lite"/>
    </source>
</evidence>
<feature type="compositionally biased region" description="Basic and acidic residues" evidence="1">
    <location>
        <begin position="157"/>
        <end position="179"/>
    </location>
</feature>
<reference evidence="2" key="1">
    <citation type="journal article" date="2021" name="Nat. Commun.">
        <title>Genetic determinants of endophytism in the Arabidopsis root mycobiome.</title>
        <authorList>
            <person name="Mesny F."/>
            <person name="Miyauchi S."/>
            <person name="Thiergart T."/>
            <person name="Pickel B."/>
            <person name="Atanasova L."/>
            <person name="Karlsson M."/>
            <person name="Huettel B."/>
            <person name="Barry K.W."/>
            <person name="Haridas S."/>
            <person name="Chen C."/>
            <person name="Bauer D."/>
            <person name="Andreopoulos W."/>
            <person name="Pangilinan J."/>
            <person name="LaButti K."/>
            <person name="Riley R."/>
            <person name="Lipzen A."/>
            <person name="Clum A."/>
            <person name="Drula E."/>
            <person name="Henrissat B."/>
            <person name="Kohler A."/>
            <person name="Grigoriev I.V."/>
            <person name="Martin F.M."/>
            <person name="Hacquard S."/>
        </authorList>
    </citation>
    <scope>NUCLEOTIDE SEQUENCE</scope>
    <source>
        <strain evidence="2">MPI-CAGE-CH-0230</strain>
    </source>
</reference>
<dbReference type="AlphaFoldDB" id="A0A9P8Y277"/>
<dbReference type="RefSeq" id="XP_046010342.1">
    <property type="nucleotide sequence ID" value="XM_046159022.1"/>
</dbReference>
<sequence length="367" mass="41288">MRENDVLHSTDEAALPQSAALPTVDPVSRTEPPAKTLGLAKHESPYVQFRGAYKDYKGSAQSFVTACIYIQLQHKKIRSSLYDDFIRAWHDGYYAYVKECDSAVPPVPVMHAYAWYNAMDDDPLYNSRVITKKNLESTLDAFPEEVKIARRSLGIAQEEKDPFRRPEKAAVAEAPREEQPSDPVPPVEAPSLTKDTAHEDIPKQPQVAVPRSPDYVILEDSQVELPPMDFSKSMSEIDMKRQQPAARSLVRSYSEAANHKRKASVEMVERQVRRAPMAAVRAPPHRVPAPPSPSQVSIRPRESRGSPTGSLASVDFRSPSSTDARKRRYGNDPEKRREQFRKFLIKQKNLTANETIMSSAPTSAQRH</sequence>
<accession>A0A9P8Y277</accession>
<proteinExistence type="predicted"/>
<feature type="compositionally biased region" description="Basic and acidic residues" evidence="1">
    <location>
        <begin position="263"/>
        <end position="272"/>
    </location>
</feature>
<name>A0A9P8Y277_9PEZI</name>
<organism evidence="2 3">
    <name type="scientific">Microdochium trichocladiopsis</name>
    <dbReference type="NCBI Taxonomy" id="1682393"/>
    <lineage>
        <taxon>Eukaryota</taxon>
        <taxon>Fungi</taxon>
        <taxon>Dikarya</taxon>
        <taxon>Ascomycota</taxon>
        <taxon>Pezizomycotina</taxon>
        <taxon>Sordariomycetes</taxon>
        <taxon>Xylariomycetidae</taxon>
        <taxon>Xylariales</taxon>
        <taxon>Microdochiaceae</taxon>
        <taxon>Microdochium</taxon>
    </lineage>
</organism>